<evidence type="ECO:0000256" key="7">
    <source>
        <dbReference type="ARBA" id="ARBA00023136"/>
    </source>
</evidence>
<evidence type="ECO:0000256" key="2">
    <source>
        <dbReference type="ARBA" id="ARBA00005417"/>
    </source>
</evidence>
<dbReference type="GO" id="GO:0005524">
    <property type="term" value="F:ATP binding"/>
    <property type="evidence" value="ECO:0007669"/>
    <property type="project" value="UniProtKB-KW"/>
</dbReference>
<dbReference type="InterPro" id="IPR017871">
    <property type="entry name" value="ABC_transporter-like_CS"/>
</dbReference>
<dbReference type="SMART" id="SM00382">
    <property type="entry name" value="AAA"/>
    <property type="match status" value="1"/>
</dbReference>
<dbReference type="Pfam" id="PF00005">
    <property type="entry name" value="ABC_tran"/>
    <property type="match status" value="1"/>
</dbReference>
<evidence type="ECO:0000259" key="8">
    <source>
        <dbReference type="PROSITE" id="PS50893"/>
    </source>
</evidence>
<evidence type="ECO:0000256" key="1">
    <source>
        <dbReference type="ARBA" id="ARBA00004417"/>
    </source>
</evidence>
<comment type="similarity">
    <text evidence="2">Belongs to the ABC transporter superfamily.</text>
</comment>
<dbReference type="AlphaFoldDB" id="A0A2P7S2Y7"/>
<dbReference type="GO" id="GO:0015833">
    <property type="term" value="P:peptide transport"/>
    <property type="evidence" value="ECO:0007669"/>
    <property type="project" value="InterPro"/>
</dbReference>
<dbReference type="EMBL" id="PXYL01000016">
    <property type="protein sequence ID" value="PSJ56847.1"/>
    <property type="molecule type" value="Genomic_DNA"/>
</dbReference>
<dbReference type="FunFam" id="3.40.50.300:FF:000016">
    <property type="entry name" value="Oligopeptide ABC transporter ATP-binding component"/>
    <property type="match status" value="1"/>
</dbReference>
<dbReference type="InterPro" id="IPR003593">
    <property type="entry name" value="AAA+_ATPase"/>
</dbReference>
<evidence type="ECO:0000313" key="10">
    <source>
        <dbReference type="Proteomes" id="UP000240653"/>
    </source>
</evidence>
<feature type="domain" description="ABC transporter" evidence="8">
    <location>
        <begin position="15"/>
        <end position="261"/>
    </location>
</feature>
<organism evidence="9 10">
    <name type="scientific">Pseudaminobacter soli</name>
    <name type="common">ex Li et al. 2025</name>
    <dbReference type="NCBI Taxonomy" id="1295366"/>
    <lineage>
        <taxon>Bacteria</taxon>
        <taxon>Pseudomonadati</taxon>
        <taxon>Pseudomonadota</taxon>
        <taxon>Alphaproteobacteria</taxon>
        <taxon>Hyphomicrobiales</taxon>
        <taxon>Phyllobacteriaceae</taxon>
        <taxon>Pseudaminobacter</taxon>
    </lineage>
</organism>
<dbReference type="InterPro" id="IPR003439">
    <property type="entry name" value="ABC_transporter-like_ATP-bd"/>
</dbReference>
<comment type="subcellular location">
    <subcellularLocation>
        <location evidence="1">Cell inner membrane</location>
        <topology evidence="1">Peripheral membrane protein</topology>
    </subcellularLocation>
</comment>
<gene>
    <name evidence="9" type="ORF">C7I85_23465</name>
</gene>
<evidence type="ECO:0000313" key="9">
    <source>
        <dbReference type="EMBL" id="PSJ56847.1"/>
    </source>
</evidence>
<dbReference type="GO" id="GO:0055085">
    <property type="term" value="P:transmembrane transport"/>
    <property type="evidence" value="ECO:0007669"/>
    <property type="project" value="UniProtKB-ARBA"/>
</dbReference>
<reference evidence="9 10" key="1">
    <citation type="submission" date="2018-03" db="EMBL/GenBank/DDBJ databases">
        <title>The draft genome of Mesorhizobium soli JCM 19897.</title>
        <authorList>
            <person name="Li L."/>
            <person name="Liu L."/>
            <person name="Liang L."/>
            <person name="Wang T."/>
            <person name="Zhang X."/>
        </authorList>
    </citation>
    <scope>NUCLEOTIDE SEQUENCE [LARGE SCALE GENOMIC DNA]</scope>
    <source>
        <strain evidence="9 10">JCM 19897</strain>
    </source>
</reference>
<keyword evidence="7" id="KW-0472">Membrane</keyword>
<dbReference type="GO" id="GO:0005886">
    <property type="term" value="C:plasma membrane"/>
    <property type="evidence" value="ECO:0007669"/>
    <property type="project" value="UniProtKB-SubCell"/>
</dbReference>
<dbReference type="PROSITE" id="PS00211">
    <property type="entry name" value="ABC_TRANSPORTER_1"/>
    <property type="match status" value="1"/>
</dbReference>
<name>A0A2P7S2Y7_9HYPH</name>
<comment type="caution">
    <text evidence="9">The sequence shown here is derived from an EMBL/GenBank/DDBJ whole genome shotgun (WGS) entry which is preliminary data.</text>
</comment>
<dbReference type="CDD" id="cd03257">
    <property type="entry name" value="ABC_NikE_OppD_transporters"/>
    <property type="match status" value="1"/>
</dbReference>
<evidence type="ECO:0000256" key="3">
    <source>
        <dbReference type="ARBA" id="ARBA00022448"/>
    </source>
</evidence>
<dbReference type="Pfam" id="PF08352">
    <property type="entry name" value="oligo_HPY"/>
    <property type="match status" value="1"/>
</dbReference>
<evidence type="ECO:0000256" key="6">
    <source>
        <dbReference type="ARBA" id="ARBA00022840"/>
    </source>
</evidence>
<dbReference type="InterPro" id="IPR050388">
    <property type="entry name" value="ABC_Ni/Peptide_Import"/>
</dbReference>
<dbReference type="OrthoDB" id="9802264at2"/>
<dbReference type="NCBIfam" id="TIGR01727">
    <property type="entry name" value="oligo_HPY"/>
    <property type="match status" value="1"/>
</dbReference>
<keyword evidence="10" id="KW-1185">Reference proteome</keyword>
<keyword evidence="4" id="KW-1003">Cell membrane</keyword>
<sequence>MRSASEREVPPVPLLNIRNLSVAIPTPDGDVHAVRSVSLEIERGEIHGVIGESGCGKTMTGMAALGLVPKGARIAADRFHFDGEDLRENAARLRGRRIGMISQDPAAALNPVLSIARQMDDVLRAHRDMPRQARHSEAVELLAATGLPDPERVLKSYAHQLSGGMQQRVVIAQALATGADFLIADEPTTALDVSVGAQVLALLRKLVAERGLTVLMITHDMDVIAEACDRATVLYAGLSVETGPVHDVLQRPGHPYARALLAALPDAAPHGAKLEAIEGSIPPPRSQIDGCAFAPRCPQAMPVCALQAPPERTLAAHRWLCHLPEGSA</sequence>
<dbReference type="Proteomes" id="UP000240653">
    <property type="component" value="Unassembled WGS sequence"/>
</dbReference>
<evidence type="ECO:0000256" key="4">
    <source>
        <dbReference type="ARBA" id="ARBA00022475"/>
    </source>
</evidence>
<dbReference type="InterPro" id="IPR027417">
    <property type="entry name" value="P-loop_NTPase"/>
</dbReference>
<dbReference type="InterPro" id="IPR013563">
    <property type="entry name" value="Oligopep_ABC_C"/>
</dbReference>
<keyword evidence="5" id="KW-0547">Nucleotide-binding</keyword>
<keyword evidence="3" id="KW-0813">Transport</keyword>
<dbReference type="PANTHER" id="PTHR43297:SF2">
    <property type="entry name" value="DIPEPTIDE TRANSPORT ATP-BINDING PROTEIN DPPD"/>
    <property type="match status" value="1"/>
</dbReference>
<accession>A0A2P7S2Y7</accession>
<proteinExistence type="inferred from homology"/>
<dbReference type="PANTHER" id="PTHR43297">
    <property type="entry name" value="OLIGOPEPTIDE TRANSPORT ATP-BINDING PROTEIN APPD"/>
    <property type="match status" value="1"/>
</dbReference>
<dbReference type="SUPFAM" id="SSF52540">
    <property type="entry name" value="P-loop containing nucleoside triphosphate hydrolases"/>
    <property type="match status" value="1"/>
</dbReference>
<dbReference type="PROSITE" id="PS50893">
    <property type="entry name" value="ABC_TRANSPORTER_2"/>
    <property type="match status" value="1"/>
</dbReference>
<keyword evidence="6 9" id="KW-0067">ATP-binding</keyword>
<dbReference type="Gene3D" id="3.40.50.300">
    <property type="entry name" value="P-loop containing nucleotide triphosphate hydrolases"/>
    <property type="match status" value="1"/>
</dbReference>
<dbReference type="GO" id="GO:0016887">
    <property type="term" value="F:ATP hydrolysis activity"/>
    <property type="evidence" value="ECO:0007669"/>
    <property type="project" value="InterPro"/>
</dbReference>
<evidence type="ECO:0000256" key="5">
    <source>
        <dbReference type="ARBA" id="ARBA00022741"/>
    </source>
</evidence>
<protein>
    <submittedName>
        <fullName evidence="9">Methionine ABC transporter ATP-binding protein</fullName>
    </submittedName>
</protein>